<comment type="caution">
    <text evidence="1">The sequence shown here is derived from an EMBL/GenBank/DDBJ whole genome shotgun (WGS) entry which is preliminary data.</text>
</comment>
<evidence type="ECO:0000313" key="1">
    <source>
        <dbReference type="EMBL" id="RIW29206.1"/>
    </source>
</evidence>
<sequence>MQAVRKTWQSIPFLRNISFSFDVIFKNSPAIRLVNPTNKMKRLGPGFLGFYLKQQLEKERGVEGCP</sequence>
<protein>
    <submittedName>
        <fullName evidence="1">Uncharacterized protein</fullName>
    </submittedName>
</protein>
<proteinExistence type="predicted"/>
<gene>
    <name evidence="1" type="ORF">D3H55_19620</name>
</gene>
<dbReference type="AlphaFoldDB" id="A0A3A1QQR2"/>
<organism evidence="1 2">
    <name type="scientific">Bacillus salacetis</name>
    <dbReference type="NCBI Taxonomy" id="2315464"/>
    <lineage>
        <taxon>Bacteria</taxon>
        <taxon>Bacillati</taxon>
        <taxon>Bacillota</taxon>
        <taxon>Bacilli</taxon>
        <taxon>Bacillales</taxon>
        <taxon>Bacillaceae</taxon>
        <taxon>Bacillus</taxon>
    </lineage>
</organism>
<reference evidence="1 2" key="1">
    <citation type="submission" date="2018-09" db="EMBL/GenBank/DDBJ databases">
        <title>Bacillus saliacetes sp. nov., isolated from Thai shrimp paste (Ka-pi).</title>
        <authorList>
            <person name="Daroonpunt R."/>
            <person name="Tanasupawat S."/>
            <person name="Yiamsombut S."/>
        </authorList>
    </citation>
    <scope>NUCLEOTIDE SEQUENCE [LARGE SCALE GENOMIC DNA]</scope>
    <source>
        <strain evidence="1 2">SKP7-4</strain>
    </source>
</reference>
<accession>A0A3A1QQR2</accession>
<dbReference type="EMBL" id="QXIR01000035">
    <property type="protein sequence ID" value="RIW29206.1"/>
    <property type="molecule type" value="Genomic_DNA"/>
</dbReference>
<dbReference type="Proteomes" id="UP000265801">
    <property type="component" value="Unassembled WGS sequence"/>
</dbReference>
<keyword evidence="2" id="KW-1185">Reference proteome</keyword>
<name>A0A3A1QQR2_9BACI</name>
<evidence type="ECO:0000313" key="2">
    <source>
        <dbReference type="Proteomes" id="UP000265801"/>
    </source>
</evidence>